<keyword evidence="4" id="KW-1185">Reference proteome</keyword>
<feature type="domain" description="Wadjet protein JetD C-terminal" evidence="1">
    <location>
        <begin position="205"/>
        <end position="374"/>
    </location>
</feature>
<proteinExistence type="predicted"/>
<evidence type="ECO:0000259" key="1">
    <source>
        <dbReference type="Pfam" id="PF09983"/>
    </source>
</evidence>
<protein>
    <submittedName>
        <fullName evidence="3">DUF2220 family protein</fullName>
    </submittedName>
</protein>
<evidence type="ECO:0000313" key="3">
    <source>
        <dbReference type="EMBL" id="MEH8015792.1"/>
    </source>
</evidence>
<gene>
    <name evidence="3" type="ORF">MN202_00980</name>
</gene>
<dbReference type="PIRSF" id="PIRSF028408">
    <property type="entry name" value="UCP028408"/>
    <property type="match status" value="1"/>
</dbReference>
<feature type="domain" description="DUF3322" evidence="2">
    <location>
        <begin position="4"/>
        <end position="186"/>
    </location>
</feature>
<sequence>MKSPTEIASKLARDWQRAALRVERLLSAEAWPLKLAIGKPTAEAFSNQPAKVRQHLESWRAVKAGQVEWQAVRYRAGEQAVSIPLYWQINKPSDWIEAAEDFQVTKEFQSLSYLLEHIPSYYRALFIRERSLWRIKDVDEVIAAAQLADSLSPGCAQGKPLRLLAGKGVDTKFFERNRILLTKLLDQRFPTVASEQGLETFLDALNEKDHWLLVIALDPRLLPFKRIRLTTSELAETSLPGSRLLLIENEHCAHQLPSLPDTLAILGAGLDLQWLQSPCFDGKQVGYWGDIDTWGLLMLARARLYRPDLEPILMSEAVFHKHQRGNAVVEAVPASASTPEGLSETEGMLYQWLLTQQKGRLEQEYLPETEVHNALRAWLELTTSFCD</sequence>
<organism evidence="3 4">
    <name type="scientific">Rheinheimera muenzenbergensis</name>
    <dbReference type="NCBI Taxonomy" id="1193628"/>
    <lineage>
        <taxon>Bacteria</taxon>
        <taxon>Pseudomonadati</taxon>
        <taxon>Pseudomonadota</taxon>
        <taxon>Gammaproteobacteria</taxon>
        <taxon>Chromatiales</taxon>
        <taxon>Chromatiaceae</taxon>
        <taxon>Rheinheimera</taxon>
    </lineage>
</organism>
<dbReference type="InterPro" id="IPR024534">
    <property type="entry name" value="JetD_C"/>
</dbReference>
<dbReference type="Proteomes" id="UP001375382">
    <property type="component" value="Unassembled WGS sequence"/>
</dbReference>
<comment type="caution">
    <text evidence="3">The sequence shown here is derived from an EMBL/GenBank/DDBJ whole genome shotgun (WGS) entry which is preliminary data.</text>
</comment>
<reference evidence="3 4" key="1">
    <citation type="journal article" date="2023" name="Ecotoxicol. Environ. Saf.">
        <title>Mercury remediation potential of mercury-resistant strain Rheinheimera metallidurans sp. nov. isolated from a municipal waste dumping site.</title>
        <authorList>
            <person name="Yadav V."/>
            <person name="Manjhi A."/>
            <person name="Vadakedath N."/>
        </authorList>
    </citation>
    <scope>NUCLEOTIDE SEQUENCE [LARGE SCALE GENOMIC DNA]</scope>
    <source>
        <strain evidence="3 4">E-49</strain>
    </source>
</reference>
<dbReference type="Pfam" id="PF09983">
    <property type="entry name" value="JetD_C"/>
    <property type="match status" value="1"/>
</dbReference>
<name>A0ABU8C1K4_9GAMM</name>
<dbReference type="EMBL" id="JALAAR010000001">
    <property type="protein sequence ID" value="MEH8015792.1"/>
    <property type="molecule type" value="Genomic_DNA"/>
</dbReference>
<evidence type="ECO:0000313" key="4">
    <source>
        <dbReference type="Proteomes" id="UP001375382"/>
    </source>
</evidence>
<dbReference type="RefSeq" id="WP_335734212.1">
    <property type="nucleotide sequence ID" value="NZ_JALAAR010000001.1"/>
</dbReference>
<evidence type="ECO:0000259" key="2">
    <source>
        <dbReference type="Pfam" id="PF11795"/>
    </source>
</evidence>
<accession>A0ABU8C1K4</accession>
<dbReference type="InterPro" id="IPR024537">
    <property type="entry name" value="DUF3322"/>
</dbReference>
<dbReference type="Pfam" id="PF11795">
    <property type="entry name" value="DUF3322"/>
    <property type="match status" value="1"/>
</dbReference>
<dbReference type="InterPro" id="IPR014544">
    <property type="entry name" value="UCP028408"/>
</dbReference>